<dbReference type="AlphaFoldDB" id="A0ABD1F2R6"/>
<feature type="domain" description="HMG box" evidence="5">
    <location>
        <begin position="194"/>
        <end position="260"/>
    </location>
</feature>
<organism evidence="6 7">
    <name type="scientific">Hypothenemus hampei</name>
    <name type="common">Coffee berry borer</name>
    <dbReference type="NCBI Taxonomy" id="57062"/>
    <lineage>
        <taxon>Eukaryota</taxon>
        <taxon>Metazoa</taxon>
        <taxon>Ecdysozoa</taxon>
        <taxon>Arthropoda</taxon>
        <taxon>Hexapoda</taxon>
        <taxon>Insecta</taxon>
        <taxon>Pterygota</taxon>
        <taxon>Neoptera</taxon>
        <taxon>Endopterygota</taxon>
        <taxon>Coleoptera</taxon>
        <taxon>Polyphaga</taxon>
        <taxon>Cucujiformia</taxon>
        <taxon>Curculionidae</taxon>
        <taxon>Scolytinae</taxon>
        <taxon>Hypothenemus</taxon>
    </lineage>
</organism>
<proteinExistence type="predicted"/>
<feature type="compositionally biased region" description="Basic and acidic residues" evidence="4">
    <location>
        <begin position="140"/>
        <end position="150"/>
    </location>
</feature>
<dbReference type="Proteomes" id="UP001566132">
    <property type="component" value="Unassembled WGS sequence"/>
</dbReference>
<dbReference type="InterPro" id="IPR036910">
    <property type="entry name" value="HMG_box_dom_sf"/>
</dbReference>
<evidence type="ECO:0000256" key="4">
    <source>
        <dbReference type="SAM" id="MobiDB-lite"/>
    </source>
</evidence>
<protein>
    <recommendedName>
        <fullName evidence="5">HMG box domain-containing protein</fullName>
    </recommendedName>
</protein>
<dbReference type="PANTHER" id="PTHR46040:SF3">
    <property type="entry name" value="HIGH MOBILITY GROUP PROTEIN 2"/>
    <property type="match status" value="1"/>
</dbReference>
<evidence type="ECO:0000256" key="1">
    <source>
        <dbReference type="ARBA" id="ARBA00023125"/>
    </source>
</evidence>
<dbReference type="SUPFAM" id="SSF57667">
    <property type="entry name" value="beta-beta-alpha zinc fingers"/>
    <property type="match status" value="1"/>
</dbReference>
<dbReference type="SUPFAM" id="SSF47095">
    <property type="entry name" value="HMG-box"/>
    <property type="match status" value="1"/>
</dbReference>
<dbReference type="Gene3D" id="1.10.30.10">
    <property type="entry name" value="High mobility group box domain"/>
    <property type="match status" value="1"/>
</dbReference>
<name>A0ABD1F2R6_HYPHA</name>
<dbReference type="CDD" id="cd21980">
    <property type="entry name" value="HMG-box_HMG20"/>
    <property type="match status" value="1"/>
</dbReference>
<keyword evidence="7" id="KW-1185">Reference proteome</keyword>
<dbReference type="GO" id="GO:0003677">
    <property type="term" value="F:DNA binding"/>
    <property type="evidence" value="ECO:0007669"/>
    <property type="project" value="UniProtKB-UniRule"/>
</dbReference>
<dbReference type="Pfam" id="PF00505">
    <property type="entry name" value="HMG_box"/>
    <property type="match status" value="1"/>
</dbReference>
<dbReference type="InterPro" id="IPR009071">
    <property type="entry name" value="HMG_box_dom"/>
</dbReference>
<keyword evidence="1 3" id="KW-0238">DNA-binding</keyword>
<evidence type="ECO:0000313" key="6">
    <source>
        <dbReference type="EMBL" id="KAL1506497.1"/>
    </source>
</evidence>
<keyword evidence="2 3" id="KW-0539">Nucleus</keyword>
<gene>
    <name evidence="6" type="ORF">ABEB36_005850</name>
</gene>
<feature type="compositionally biased region" description="Polar residues" evidence="4">
    <location>
        <begin position="151"/>
        <end position="162"/>
    </location>
</feature>
<feature type="DNA-binding region" description="HMG box" evidence="3">
    <location>
        <begin position="194"/>
        <end position="260"/>
    </location>
</feature>
<dbReference type="InterPro" id="IPR051965">
    <property type="entry name" value="ChromReg_NeuronalGeneExpr"/>
</dbReference>
<comment type="caution">
    <text evidence="6">The sequence shown here is derived from an EMBL/GenBank/DDBJ whole genome shotgun (WGS) entry which is preliminary data.</text>
</comment>
<sequence length="475" mass="53660">MCEPTNERVASIDLDVFNIAETDLLFDTDQEASDILKNGILVETSGGLVNMSLNDAIRSDINLSSEDLQRIASQLILQQNFESSKGPQSRLRITCDSDGGFSSECSDSYNFTAATANGSFASCSQLASFTDEILLCRPKARDKSSEESDSTRGSLHTSNSDGCLSPHQVLVKKKGRGGWPKGRKRKPELLNLPPKAPATGYNLYLNEQRSFFKDSSLPFYEITKIIGNRWSSLNLDEKKPYLERAEEEKKRYREELKQYRQSEAYRAYLNKKRKKRMQNNVLSESDMDATDDFDEEDNEELYCRTCDQWFHSLHNKKEHLQAKKHLTSLAGDMHRELSDIESSTTIKTESSMVSNSLDESSLEGSTSIVNRETNNATTTVYEAMCQVASLLKKREQEIGTLKIKQQKLVDEQEALCQQLNQLSAAEAALQKDLSAKREIEKELEAKVFHLWQVPSLCVMAKFDAPKTHNGTHETT</sequence>
<dbReference type="Gene3D" id="3.30.160.60">
    <property type="entry name" value="Classic Zinc Finger"/>
    <property type="match status" value="1"/>
</dbReference>
<dbReference type="SMART" id="SM00398">
    <property type="entry name" value="HMG"/>
    <property type="match status" value="1"/>
</dbReference>
<feature type="compositionally biased region" description="Basic residues" evidence="4">
    <location>
        <begin position="170"/>
        <end position="186"/>
    </location>
</feature>
<reference evidence="6 7" key="1">
    <citation type="submission" date="2024-05" db="EMBL/GenBank/DDBJ databases">
        <title>Genetic variation in Jamaican populations of the coffee berry borer (Hypothenemus hampei).</title>
        <authorList>
            <person name="Errbii M."/>
            <person name="Myrie A."/>
        </authorList>
    </citation>
    <scope>NUCLEOTIDE SEQUENCE [LARGE SCALE GENOMIC DNA]</scope>
    <source>
        <strain evidence="6">JA-Hopewell-2020-01-JO</strain>
        <tissue evidence="6">Whole body</tissue>
    </source>
</reference>
<accession>A0ABD1F2R6</accession>
<evidence type="ECO:0000313" key="7">
    <source>
        <dbReference type="Proteomes" id="UP001566132"/>
    </source>
</evidence>
<dbReference type="GO" id="GO:0005634">
    <property type="term" value="C:nucleus"/>
    <property type="evidence" value="ECO:0007669"/>
    <property type="project" value="UniProtKB-UniRule"/>
</dbReference>
<evidence type="ECO:0000256" key="3">
    <source>
        <dbReference type="PROSITE-ProRule" id="PRU00267"/>
    </source>
</evidence>
<dbReference type="EMBL" id="JBDJPC010000004">
    <property type="protein sequence ID" value="KAL1506497.1"/>
    <property type="molecule type" value="Genomic_DNA"/>
</dbReference>
<evidence type="ECO:0000256" key="2">
    <source>
        <dbReference type="ARBA" id="ARBA00023242"/>
    </source>
</evidence>
<dbReference type="PANTHER" id="PTHR46040">
    <property type="entry name" value="HIGH MOBILITY GROUP PROTEIN 2"/>
    <property type="match status" value="1"/>
</dbReference>
<feature type="region of interest" description="Disordered" evidence="4">
    <location>
        <begin position="140"/>
        <end position="193"/>
    </location>
</feature>
<evidence type="ECO:0000259" key="5">
    <source>
        <dbReference type="PROSITE" id="PS50118"/>
    </source>
</evidence>
<dbReference type="PROSITE" id="PS50118">
    <property type="entry name" value="HMG_BOX_2"/>
    <property type="match status" value="1"/>
</dbReference>
<dbReference type="InterPro" id="IPR036236">
    <property type="entry name" value="Znf_C2H2_sf"/>
</dbReference>